<sequence length="104" mass="11470">MADASHSRAITQALVHYLRASPQASDTAEGIRLWWLDPALEVTMEQLQTALDELRSCGLIEESHAADGRRRYRRIGTDAQFDAWLARGASPTRHNGDATPPSQG</sequence>
<gene>
    <name evidence="2" type="ORF">N4261_04240</name>
</gene>
<accession>A0ABY6B182</accession>
<keyword evidence="3" id="KW-1185">Reference proteome</keyword>
<feature type="region of interest" description="Disordered" evidence="1">
    <location>
        <begin position="85"/>
        <end position="104"/>
    </location>
</feature>
<reference evidence="2" key="1">
    <citation type="submission" date="2022-10" db="EMBL/GenBank/DDBJ databases">
        <title>Characterization and whole genome sequencing of a new Roseateles species, isolated from fresh water.</title>
        <authorList>
            <person name="Guliayeva D.Y."/>
            <person name="Akhremchuk A.E."/>
            <person name="Sikolenko M.A."/>
            <person name="Valentovich L.N."/>
            <person name="Sidarenka A.V."/>
        </authorList>
    </citation>
    <scope>NUCLEOTIDE SEQUENCE</scope>
    <source>
        <strain evidence="2">BIM B-1768</strain>
    </source>
</reference>
<protein>
    <recommendedName>
        <fullName evidence="4">ArsR family transcriptional regulator</fullName>
    </recommendedName>
</protein>
<evidence type="ECO:0000313" key="2">
    <source>
        <dbReference type="EMBL" id="UXH79155.1"/>
    </source>
</evidence>
<dbReference type="EMBL" id="CP104562">
    <property type="protein sequence ID" value="UXH79155.1"/>
    <property type="molecule type" value="Genomic_DNA"/>
</dbReference>
<dbReference type="RefSeq" id="WP_261758974.1">
    <property type="nucleotide sequence ID" value="NZ_CP104562.2"/>
</dbReference>
<proteinExistence type="predicted"/>
<evidence type="ECO:0000313" key="3">
    <source>
        <dbReference type="Proteomes" id="UP001064933"/>
    </source>
</evidence>
<name>A0ABY6B182_9BURK</name>
<evidence type="ECO:0000256" key="1">
    <source>
        <dbReference type="SAM" id="MobiDB-lite"/>
    </source>
</evidence>
<evidence type="ECO:0008006" key="4">
    <source>
        <dbReference type="Google" id="ProtNLM"/>
    </source>
</evidence>
<dbReference type="Proteomes" id="UP001064933">
    <property type="component" value="Chromosome"/>
</dbReference>
<organism evidence="2 3">
    <name type="scientific">Roseateles amylovorans</name>
    <dbReference type="NCBI Taxonomy" id="2978473"/>
    <lineage>
        <taxon>Bacteria</taxon>
        <taxon>Pseudomonadati</taxon>
        <taxon>Pseudomonadota</taxon>
        <taxon>Betaproteobacteria</taxon>
        <taxon>Burkholderiales</taxon>
        <taxon>Sphaerotilaceae</taxon>
        <taxon>Roseateles</taxon>
    </lineage>
</organism>